<dbReference type="EMBL" id="VSRR010018297">
    <property type="protein sequence ID" value="MPC61214.1"/>
    <property type="molecule type" value="Genomic_DNA"/>
</dbReference>
<accession>A0A5B7GX76</accession>
<dbReference type="Proteomes" id="UP000324222">
    <property type="component" value="Unassembled WGS sequence"/>
</dbReference>
<protein>
    <submittedName>
        <fullName evidence="2">Uncharacterized protein</fullName>
    </submittedName>
</protein>
<keyword evidence="3" id="KW-1185">Reference proteome</keyword>
<organism evidence="2 3">
    <name type="scientific">Portunus trituberculatus</name>
    <name type="common">Swimming crab</name>
    <name type="synonym">Neptunus trituberculatus</name>
    <dbReference type="NCBI Taxonomy" id="210409"/>
    <lineage>
        <taxon>Eukaryota</taxon>
        <taxon>Metazoa</taxon>
        <taxon>Ecdysozoa</taxon>
        <taxon>Arthropoda</taxon>
        <taxon>Crustacea</taxon>
        <taxon>Multicrustacea</taxon>
        <taxon>Malacostraca</taxon>
        <taxon>Eumalacostraca</taxon>
        <taxon>Eucarida</taxon>
        <taxon>Decapoda</taxon>
        <taxon>Pleocyemata</taxon>
        <taxon>Brachyura</taxon>
        <taxon>Eubrachyura</taxon>
        <taxon>Portunoidea</taxon>
        <taxon>Portunidae</taxon>
        <taxon>Portuninae</taxon>
        <taxon>Portunus</taxon>
    </lineage>
</organism>
<evidence type="ECO:0000256" key="1">
    <source>
        <dbReference type="SAM" id="MobiDB-lite"/>
    </source>
</evidence>
<gene>
    <name evidence="2" type="ORF">E2C01_055280</name>
</gene>
<feature type="region of interest" description="Disordered" evidence="1">
    <location>
        <begin position="1"/>
        <end position="29"/>
    </location>
</feature>
<comment type="caution">
    <text evidence="2">The sequence shown here is derived from an EMBL/GenBank/DDBJ whole genome shotgun (WGS) entry which is preliminary data.</text>
</comment>
<sequence>MRCKRKTEEREAESTEEKTRDNSKTELSDQRRVKMGAPLISRPVLLDFILKGVYCISASGYKTDAFSQKSEFGSMISAWESFHRAGNFGILDQVTDSLFKDWNAKTLLAYGRY</sequence>
<name>A0A5B7GX76_PORTR</name>
<proteinExistence type="predicted"/>
<evidence type="ECO:0000313" key="3">
    <source>
        <dbReference type="Proteomes" id="UP000324222"/>
    </source>
</evidence>
<evidence type="ECO:0000313" key="2">
    <source>
        <dbReference type="EMBL" id="MPC61214.1"/>
    </source>
</evidence>
<dbReference type="AlphaFoldDB" id="A0A5B7GX76"/>
<reference evidence="2 3" key="1">
    <citation type="submission" date="2019-05" db="EMBL/GenBank/DDBJ databases">
        <title>Another draft genome of Portunus trituberculatus and its Hox gene families provides insights of decapod evolution.</title>
        <authorList>
            <person name="Jeong J.-H."/>
            <person name="Song I."/>
            <person name="Kim S."/>
            <person name="Choi T."/>
            <person name="Kim D."/>
            <person name="Ryu S."/>
            <person name="Kim W."/>
        </authorList>
    </citation>
    <scope>NUCLEOTIDE SEQUENCE [LARGE SCALE GENOMIC DNA]</scope>
    <source>
        <tissue evidence="2">Muscle</tissue>
    </source>
</reference>